<feature type="domain" description="Lipase" evidence="6">
    <location>
        <begin position="96"/>
        <end position="373"/>
    </location>
</feature>
<dbReference type="FunFam" id="3.40.50.1820:FF:000076">
    <property type="entry name" value="phospholipase A1"/>
    <property type="match status" value="1"/>
</dbReference>
<feature type="signal peptide" evidence="5">
    <location>
        <begin position="1"/>
        <end position="21"/>
    </location>
</feature>
<dbReference type="GO" id="GO:0005615">
    <property type="term" value="C:extracellular space"/>
    <property type="evidence" value="ECO:0007669"/>
    <property type="project" value="TreeGrafter"/>
</dbReference>
<dbReference type="InterPro" id="IPR013818">
    <property type="entry name" value="Lipase"/>
</dbReference>
<sequence>MFAKSLPVILAISFVVNIAALENIVHSLDDLLGKDYVAIEDVEAARHHMAKRGYGYGRDWIVMPDGSGSPQIAILNSDFGNELSRVAPDDERFVDTRPPEETVRLQLFTRENPKNGESLNGTNLRLSIFDPSKPTKIVIHGWRSSGNSDTVVNIRNAYLNRSDVNVIAVDWSEPAGNVYYPASAKYTKKLGRYVAEIIDNLVESKGARYSDIHIVGHSLGAHASGVAGHFAKGKVSRITGLDPALPLFEGVTEPEDRLDSSDAEFVEAIHTCAGALGMSARVGHADFYPNGGTPFQPGCCCIQEIVSACSHGRSHKYFAESILSKRAFQGVKCETWRNFKDKTCSTDLVPMGESTPTTARGVFFLQTNSEAPFGLGLDGLTFNP</sequence>
<dbReference type="GO" id="GO:0016298">
    <property type="term" value="F:lipase activity"/>
    <property type="evidence" value="ECO:0007669"/>
    <property type="project" value="InterPro"/>
</dbReference>
<evidence type="ECO:0000256" key="1">
    <source>
        <dbReference type="ARBA" id="ARBA00004613"/>
    </source>
</evidence>
<comment type="similarity">
    <text evidence="2 4">Belongs to the AB hydrolase superfamily. Lipase family.</text>
</comment>
<dbReference type="Pfam" id="PF00151">
    <property type="entry name" value="Lipase"/>
    <property type="match status" value="1"/>
</dbReference>
<name>A0AAW2H9X8_9NEOP</name>
<dbReference type="EMBL" id="JARGDH010000005">
    <property type="protein sequence ID" value="KAL0266518.1"/>
    <property type="molecule type" value="Genomic_DNA"/>
</dbReference>
<dbReference type="Gene3D" id="3.40.50.1820">
    <property type="entry name" value="alpha/beta hydrolase"/>
    <property type="match status" value="1"/>
</dbReference>
<evidence type="ECO:0000256" key="3">
    <source>
        <dbReference type="ARBA" id="ARBA00022525"/>
    </source>
</evidence>
<evidence type="ECO:0000313" key="7">
    <source>
        <dbReference type="EMBL" id="KAL0266518.1"/>
    </source>
</evidence>
<dbReference type="InterPro" id="IPR033906">
    <property type="entry name" value="Lipase_N"/>
</dbReference>
<protein>
    <recommendedName>
        <fullName evidence="6">Lipase domain-containing protein</fullName>
    </recommendedName>
</protein>
<keyword evidence="3" id="KW-0964">Secreted</keyword>
<comment type="subcellular location">
    <subcellularLocation>
        <location evidence="1">Secreted</location>
    </subcellularLocation>
</comment>
<dbReference type="GO" id="GO:0016042">
    <property type="term" value="P:lipid catabolic process"/>
    <property type="evidence" value="ECO:0007669"/>
    <property type="project" value="TreeGrafter"/>
</dbReference>
<comment type="caution">
    <text evidence="7">The sequence shown here is derived from an EMBL/GenBank/DDBJ whole genome shotgun (WGS) entry which is preliminary data.</text>
</comment>
<dbReference type="PRINTS" id="PR00821">
    <property type="entry name" value="TAGLIPASE"/>
</dbReference>
<dbReference type="InterPro" id="IPR000734">
    <property type="entry name" value="TAG_lipase"/>
</dbReference>
<keyword evidence="5" id="KW-0732">Signal</keyword>
<reference evidence="7" key="1">
    <citation type="journal article" date="2024" name="Gigascience">
        <title>Chromosome-level genome of the poultry shaft louse Menopon gallinae provides insight into the host-switching and adaptive evolution of parasitic lice.</title>
        <authorList>
            <person name="Xu Y."/>
            <person name="Ma L."/>
            <person name="Liu S."/>
            <person name="Liang Y."/>
            <person name="Liu Q."/>
            <person name="He Z."/>
            <person name="Tian L."/>
            <person name="Duan Y."/>
            <person name="Cai W."/>
            <person name="Li H."/>
            <person name="Song F."/>
        </authorList>
    </citation>
    <scope>NUCLEOTIDE SEQUENCE</scope>
    <source>
        <strain evidence="7">Cailab_2023a</strain>
    </source>
</reference>
<proteinExistence type="inferred from homology"/>
<dbReference type="PANTHER" id="PTHR11610">
    <property type="entry name" value="LIPASE"/>
    <property type="match status" value="1"/>
</dbReference>
<evidence type="ECO:0000256" key="4">
    <source>
        <dbReference type="RuleBase" id="RU004262"/>
    </source>
</evidence>
<evidence type="ECO:0000256" key="2">
    <source>
        <dbReference type="ARBA" id="ARBA00010701"/>
    </source>
</evidence>
<dbReference type="InterPro" id="IPR029058">
    <property type="entry name" value="AB_hydrolase_fold"/>
</dbReference>
<feature type="chain" id="PRO_5043935002" description="Lipase domain-containing protein" evidence="5">
    <location>
        <begin position="22"/>
        <end position="384"/>
    </location>
</feature>
<evidence type="ECO:0000256" key="5">
    <source>
        <dbReference type="SAM" id="SignalP"/>
    </source>
</evidence>
<dbReference type="AlphaFoldDB" id="A0AAW2H9X8"/>
<gene>
    <name evidence="7" type="ORF">PYX00_009030</name>
</gene>
<dbReference type="SUPFAM" id="SSF53474">
    <property type="entry name" value="alpha/beta-Hydrolases"/>
    <property type="match status" value="1"/>
</dbReference>
<accession>A0AAW2H9X8</accession>
<dbReference type="CDD" id="cd00707">
    <property type="entry name" value="Pancreat_lipase_like"/>
    <property type="match status" value="1"/>
</dbReference>
<evidence type="ECO:0000259" key="6">
    <source>
        <dbReference type="Pfam" id="PF00151"/>
    </source>
</evidence>
<organism evidence="7">
    <name type="scientific">Menopon gallinae</name>
    <name type="common">poultry shaft louse</name>
    <dbReference type="NCBI Taxonomy" id="328185"/>
    <lineage>
        <taxon>Eukaryota</taxon>
        <taxon>Metazoa</taxon>
        <taxon>Ecdysozoa</taxon>
        <taxon>Arthropoda</taxon>
        <taxon>Hexapoda</taxon>
        <taxon>Insecta</taxon>
        <taxon>Pterygota</taxon>
        <taxon>Neoptera</taxon>
        <taxon>Paraneoptera</taxon>
        <taxon>Psocodea</taxon>
        <taxon>Troctomorpha</taxon>
        <taxon>Phthiraptera</taxon>
        <taxon>Amblycera</taxon>
        <taxon>Menoponidae</taxon>
        <taxon>Menopon</taxon>
    </lineage>
</organism>